<protein>
    <submittedName>
        <fullName evidence="1">Uncharacterized protein</fullName>
    </submittedName>
</protein>
<sequence>MTALVAPVSVGRFLVTSDYGYYGGSRVFDRNIIIALGLRSHPSITYVCLSSCGGVLDNCVHVGFRQVVGADLVETPISSFNL</sequence>
<comment type="caution">
    <text evidence="1">The sequence shown here is derived from an EMBL/GenBank/DDBJ whole genome shotgun (WGS) entry which is preliminary data.</text>
</comment>
<name>A0A8X7UZ28_BRACI</name>
<dbReference type="Proteomes" id="UP000886595">
    <property type="component" value="Unassembled WGS sequence"/>
</dbReference>
<gene>
    <name evidence="1" type="ORF">Bca52824_044224</name>
</gene>
<proteinExistence type="predicted"/>
<reference evidence="1 2" key="1">
    <citation type="submission" date="2020-02" db="EMBL/GenBank/DDBJ databases">
        <authorList>
            <person name="Ma Q."/>
            <person name="Huang Y."/>
            <person name="Song X."/>
            <person name="Pei D."/>
        </authorList>
    </citation>
    <scope>NUCLEOTIDE SEQUENCE [LARGE SCALE GENOMIC DNA]</scope>
    <source>
        <strain evidence="1">Sxm20200214</strain>
        <tissue evidence="1">Leaf</tissue>
    </source>
</reference>
<accession>A0A8X7UZ28</accession>
<evidence type="ECO:0000313" key="2">
    <source>
        <dbReference type="Proteomes" id="UP000886595"/>
    </source>
</evidence>
<organism evidence="1 2">
    <name type="scientific">Brassica carinata</name>
    <name type="common">Ethiopian mustard</name>
    <name type="synonym">Abyssinian cabbage</name>
    <dbReference type="NCBI Taxonomy" id="52824"/>
    <lineage>
        <taxon>Eukaryota</taxon>
        <taxon>Viridiplantae</taxon>
        <taxon>Streptophyta</taxon>
        <taxon>Embryophyta</taxon>
        <taxon>Tracheophyta</taxon>
        <taxon>Spermatophyta</taxon>
        <taxon>Magnoliopsida</taxon>
        <taxon>eudicotyledons</taxon>
        <taxon>Gunneridae</taxon>
        <taxon>Pentapetalae</taxon>
        <taxon>rosids</taxon>
        <taxon>malvids</taxon>
        <taxon>Brassicales</taxon>
        <taxon>Brassicaceae</taxon>
        <taxon>Brassiceae</taxon>
        <taxon>Brassica</taxon>
    </lineage>
</organism>
<dbReference type="EMBL" id="JAAMPC010000009">
    <property type="protein sequence ID" value="KAG2297555.1"/>
    <property type="molecule type" value="Genomic_DNA"/>
</dbReference>
<dbReference type="AlphaFoldDB" id="A0A8X7UZ28"/>
<evidence type="ECO:0000313" key="1">
    <source>
        <dbReference type="EMBL" id="KAG2297555.1"/>
    </source>
</evidence>
<keyword evidence="2" id="KW-1185">Reference proteome</keyword>